<sequence length="1018" mass="112703">MALIFSTVICFFGYAQENSLSFEESIKALKFRNVGPTRGGRVTAVSGVENSPGTFLMGSTGGGVWKTSDYGITYENLSDGYFESPSIGAISVYQKNPEIIYVGTGSDGIRSNVIAGKGVYKSVNGGKSWDFIGLEKTGLIGAVEIHPDNPDVAFVAAIGQPFQTNPERGVYRTKNGGESWEQVLFHSDSIGAVDLEFAPDNPMIVYAALWRTERKPWTVISGADGQGGIYKSEDGGDTWSKIDQGLPKGLIGKIDLAVSAADPKRLYALIEATGDDAGFYRSDDYGNSFSLVSNQKGLLDRPFYYTNIKANPLDADVVFSMATNFFKSKDGGKTWKTMRTPHGDNHDMWMSAKDTSLFIQANDGGVNVTTNGGKSWSTQHNQATAELYQVEVDDQYPYWLYAGQQDNTTIALPSLPPFPSPGGPAAYWLDIGGCETGPAVPKPGNPNIVYSNCKGRFGVYNKLTGQEMQFYVGASNIYGHNPKDLNFRFQRVAPIFVSPHNSNVVYHGSQYLHKTSNDGLTWEIISPDLTAFEPDKQVISGGPITRDVTGEEYYSAIYEINESPLEEGVIWIGANDGPIHVTKDGGKSWTNVSPANLPAGGRVDCISPSYHKKGKAYAAILRYQLGDWKPYIYMTNDYGDTWSLLTDGNNGIPSDNPTRVVREDPDKEGVLFAGTEYGLYVSLNDGESWEPFQQNLPIVPITDIKVFRGDLILSTMGRSFWIMDNITPLHQLAELGSGSKKSLFQPKDTYRFRYRPSAEEAPNYPVASVQFDYLLEDSVDNTVTLEILDVNMNPVRSFSSDIVLGKEEPDYVDMSTGFYYRDSKTPLTVEKGLNRFNWDMRMPGPWDEDPERSFQRGPLVTPGVYTAKMTHNGVVTEEKFEIKIDPRLENANISLEDIAIQNEFLKQVIELENAAKMALSGIKKSKMELEKIGEKDKVNQLNAISSELIMQEGIYMQPMLINQFSYLRSMMSSADQKPGNHAYEQLQHLKSTWEGIVSKLNALELSNFPIETGSEIEE</sequence>
<accession>A0A2T0WP21</accession>
<name>A0A2T0WP21_9BACT</name>
<dbReference type="SUPFAM" id="SSF50939">
    <property type="entry name" value="Sialidases"/>
    <property type="match status" value="1"/>
</dbReference>
<dbReference type="InterPro" id="IPR050310">
    <property type="entry name" value="VPS10-sortilin"/>
</dbReference>
<dbReference type="CDD" id="cd15482">
    <property type="entry name" value="Sialidase_non-viral"/>
    <property type="match status" value="1"/>
</dbReference>
<evidence type="ECO:0008006" key="3">
    <source>
        <dbReference type="Google" id="ProtNLM"/>
    </source>
</evidence>
<gene>
    <name evidence="1" type="ORF">CLW00_10498</name>
</gene>
<dbReference type="PANTHER" id="PTHR12106:SF27">
    <property type="entry name" value="SORTILIN-RELATED RECEPTOR"/>
    <property type="match status" value="1"/>
</dbReference>
<dbReference type="PANTHER" id="PTHR12106">
    <property type="entry name" value="SORTILIN RELATED"/>
    <property type="match status" value="1"/>
</dbReference>
<dbReference type="EMBL" id="PVTR01000004">
    <property type="protein sequence ID" value="PRY88447.1"/>
    <property type="molecule type" value="Genomic_DNA"/>
</dbReference>
<dbReference type="RefSeq" id="WP_211300171.1">
    <property type="nucleotide sequence ID" value="NZ_PVTR01000004.1"/>
</dbReference>
<dbReference type="Gene3D" id="2.130.10.10">
    <property type="entry name" value="YVTN repeat-like/Quinoprotein amine dehydrogenase"/>
    <property type="match status" value="4"/>
</dbReference>
<dbReference type="Proteomes" id="UP000238157">
    <property type="component" value="Unassembled WGS sequence"/>
</dbReference>
<dbReference type="GO" id="GO:0016020">
    <property type="term" value="C:membrane"/>
    <property type="evidence" value="ECO:0007669"/>
    <property type="project" value="TreeGrafter"/>
</dbReference>
<organism evidence="1 2">
    <name type="scientific">Mongoliibacter ruber</name>
    <dbReference type="NCBI Taxonomy" id="1750599"/>
    <lineage>
        <taxon>Bacteria</taxon>
        <taxon>Pseudomonadati</taxon>
        <taxon>Bacteroidota</taxon>
        <taxon>Cytophagia</taxon>
        <taxon>Cytophagales</taxon>
        <taxon>Cyclobacteriaceae</taxon>
        <taxon>Mongoliibacter</taxon>
    </lineage>
</organism>
<protein>
    <recommendedName>
        <fullName evidence="3">Sortilin (Neurotensin receptor 3)</fullName>
    </recommendedName>
</protein>
<reference evidence="1 2" key="1">
    <citation type="submission" date="2018-03" db="EMBL/GenBank/DDBJ databases">
        <title>Genomic Encyclopedia of Archaeal and Bacterial Type Strains, Phase II (KMG-II): from individual species to whole genera.</title>
        <authorList>
            <person name="Goeker M."/>
        </authorList>
    </citation>
    <scope>NUCLEOTIDE SEQUENCE [LARGE SCALE GENOMIC DNA]</scope>
    <source>
        <strain evidence="1 2">DSM 27929</strain>
    </source>
</reference>
<keyword evidence="2" id="KW-1185">Reference proteome</keyword>
<evidence type="ECO:0000313" key="2">
    <source>
        <dbReference type="Proteomes" id="UP000238157"/>
    </source>
</evidence>
<comment type="caution">
    <text evidence="1">The sequence shown here is derived from an EMBL/GenBank/DDBJ whole genome shotgun (WGS) entry which is preliminary data.</text>
</comment>
<dbReference type="InterPro" id="IPR015943">
    <property type="entry name" value="WD40/YVTN_repeat-like_dom_sf"/>
</dbReference>
<dbReference type="AlphaFoldDB" id="A0A2T0WP21"/>
<dbReference type="GO" id="GO:0006892">
    <property type="term" value="P:post-Golgi vesicle-mediated transport"/>
    <property type="evidence" value="ECO:0007669"/>
    <property type="project" value="TreeGrafter"/>
</dbReference>
<evidence type="ECO:0000313" key="1">
    <source>
        <dbReference type="EMBL" id="PRY88447.1"/>
    </source>
</evidence>
<proteinExistence type="predicted"/>
<dbReference type="SUPFAM" id="SSF110296">
    <property type="entry name" value="Oligoxyloglucan reducing end-specific cellobiohydrolase"/>
    <property type="match status" value="1"/>
</dbReference>
<dbReference type="InterPro" id="IPR036278">
    <property type="entry name" value="Sialidase_sf"/>
</dbReference>